<dbReference type="SMART" id="SM00275">
    <property type="entry name" value="G_alpha"/>
    <property type="match status" value="1"/>
</dbReference>
<dbReference type="GO" id="GO:0031683">
    <property type="term" value="F:G-protein beta/gamma-subunit complex binding"/>
    <property type="evidence" value="ECO:0007669"/>
    <property type="project" value="InterPro"/>
</dbReference>
<dbReference type="GO" id="GO:0007186">
    <property type="term" value="P:G protein-coupled receptor signaling pathway"/>
    <property type="evidence" value="ECO:0007669"/>
    <property type="project" value="InterPro"/>
</dbReference>
<dbReference type="AlphaFoldDB" id="A0A0C3AVC6"/>
<keyword evidence="1 4" id="KW-0547">Nucleotide-binding</keyword>
<feature type="binding site" evidence="4">
    <location>
        <begin position="485"/>
        <end position="489"/>
    </location>
    <ligand>
        <name>GTP</name>
        <dbReference type="ChEBI" id="CHEBI:37565"/>
    </ligand>
</feature>
<dbReference type="PROSITE" id="PS51882">
    <property type="entry name" value="G_ALPHA"/>
    <property type="match status" value="1"/>
</dbReference>
<keyword evidence="7" id="KW-1185">Reference proteome</keyword>
<organism evidence="6 7">
    <name type="scientific">Serendipita vermifera MAFF 305830</name>
    <dbReference type="NCBI Taxonomy" id="933852"/>
    <lineage>
        <taxon>Eukaryota</taxon>
        <taxon>Fungi</taxon>
        <taxon>Dikarya</taxon>
        <taxon>Basidiomycota</taxon>
        <taxon>Agaricomycotina</taxon>
        <taxon>Agaricomycetes</taxon>
        <taxon>Sebacinales</taxon>
        <taxon>Serendipitaceae</taxon>
        <taxon>Serendipita</taxon>
    </lineage>
</organism>
<dbReference type="PANTHER" id="PTHR10218">
    <property type="entry name" value="GTP-BINDING PROTEIN ALPHA SUBUNIT"/>
    <property type="match status" value="1"/>
</dbReference>
<dbReference type="GO" id="GO:0005525">
    <property type="term" value="F:GTP binding"/>
    <property type="evidence" value="ECO:0007669"/>
    <property type="project" value="UniProtKB-KW"/>
</dbReference>
<evidence type="ECO:0000313" key="7">
    <source>
        <dbReference type="Proteomes" id="UP000054097"/>
    </source>
</evidence>
<dbReference type="GO" id="GO:0003924">
    <property type="term" value="F:GTPase activity"/>
    <property type="evidence" value="ECO:0007669"/>
    <property type="project" value="InterPro"/>
</dbReference>
<evidence type="ECO:0000313" key="6">
    <source>
        <dbReference type="EMBL" id="KIM23186.1"/>
    </source>
</evidence>
<feature type="region of interest" description="Disordered" evidence="5">
    <location>
        <begin position="604"/>
        <end position="634"/>
    </location>
</feature>
<dbReference type="SUPFAM" id="SSF47895">
    <property type="entry name" value="Transducin (alpha subunit), insertion domain"/>
    <property type="match status" value="1"/>
</dbReference>
<dbReference type="OrthoDB" id="10265802at2759"/>
<dbReference type="CDD" id="cd00066">
    <property type="entry name" value="G-alpha"/>
    <property type="match status" value="1"/>
</dbReference>
<feature type="compositionally biased region" description="Low complexity" evidence="5">
    <location>
        <begin position="375"/>
        <end position="400"/>
    </location>
</feature>
<feature type="compositionally biased region" description="Low complexity" evidence="5">
    <location>
        <begin position="410"/>
        <end position="448"/>
    </location>
</feature>
<dbReference type="InterPro" id="IPR011025">
    <property type="entry name" value="GproteinA_insert"/>
</dbReference>
<feature type="binding site" evidence="4">
    <location>
        <begin position="554"/>
        <end position="557"/>
    </location>
    <ligand>
        <name>GTP</name>
        <dbReference type="ChEBI" id="CHEBI:37565"/>
    </ligand>
</feature>
<dbReference type="Gene3D" id="3.40.50.300">
    <property type="entry name" value="P-loop containing nucleotide triphosphate hydrolases"/>
    <property type="match status" value="2"/>
</dbReference>
<dbReference type="InterPro" id="IPR027417">
    <property type="entry name" value="P-loop_NTPase"/>
</dbReference>
<dbReference type="STRING" id="933852.A0A0C3AVC6"/>
<dbReference type="EMBL" id="KN824341">
    <property type="protein sequence ID" value="KIM23186.1"/>
    <property type="molecule type" value="Genomic_DNA"/>
</dbReference>
<dbReference type="SUPFAM" id="SSF52540">
    <property type="entry name" value="P-loop containing nucleoside triphosphate hydrolases"/>
    <property type="match status" value="1"/>
</dbReference>
<sequence>MGVAASSACGGGSGCLGMNQSDEIRLSKGIDRGLRETRRNLANTPKILLLGAGESGKSTIIKVGIAFLMCIAIQNANYVWFTQQMRLLNNVPFSEHERELYRVQVFYNLVGGMRSLLEAMKELAPAITSEDLTGAAGAPATSPGTAPATGAGTGSAVTGRDKPRRPPFHVNADNVIEVEEQERTTSPPTRRSQDPHGLSLTDEPSSSKQAPEVTETSGASGVPRSDGSRSPTRSPSLSLNIFSPGALSQRQHAALLNELHYIPDIRPGEPFPIHYEALLRGLWWGWDDAPEGEFPAGTYLDRIQSETGIALPDNLNYFFESPAKLAHWFGDEYVPSDEDVLRCRGRTTGIQETIFTLGKNGLGQALKERRKNANTTRTRTTRTRTSTTTTRASSAQSTQRNSLEKSDESTATTGTATTQTKTTTTTGGSTQVGTTGTGTTTTMSGTTVAAHTHRPPPGQSISQQQQQSASALRLPMGKTRLHLVDVGGQRSERRKWMHCFQDVTAVLFLVGLSGYSQGMLEDPASNQMQDAMSLWDGVCSSQWFKNTSLILFLNKSDLFAEKLSKFPIKNYFPDYEGGETDVAAGKEYFRRRFLRVYSKSLTRRAKPSPTTSALSGPVAPTSTRDKGKGRAGTAGEIDRRTVYSHFTTATDTTQLKRVMVAVCDIILRDNLLAATFL</sequence>
<evidence type="ECO:0000256" key="2">
    <source>
        <dbReference type="ARBA" id="ARBA00023134"/>
    </source>
</evidence>
<feature type="compositionally biased region" description="Polar residues" evidence="5">
    <location>
        <begin position="202"/>
        <end position="219"/>
    </location>
</feature>
<feature type="compositionally biased region" description="Low complexity" evidence="5">
    <location>
        <begin position="228"/>
        <end position="239"/>
    </location>
</feature>
<evidence type="ECO:0000256" key="5">
    <source>
        <dbReference type="SAM" id="MobiDB-lite"/>
    </source>
</evidence>
<protein>
    <submittedName>
        <fullName evidence="6">Uncharacterized protein</fullName>
    </submittedName>
</protein>
<reference evidence="7" key="2">
    <citation type="submission" date="2015-01" db="EMBL/GenBank/DDBJ databases">
        <title>Evolutionary Origins and Diversification of the Mycorrhizal Mutualists.</title>
        <authorList>
            <consortium name="DOE Joint Genome Institute"/>
            <consortium name="Mycorrhizal Genomics Consortium"/>
            <person name="Kohler A."/>
            <person name="Kuo A."/>
            <person name="Nagy L.G."/>
            <person name="Floudas D."/>
            <person name="Copeland A."/>
            <person name="Barry K.W."/>
            <person name="Cichocki N."/>
            <person name="Veneault-Fourrey C."/>
            <person name="LaButti K."/>
            <person name="Lindquist E.A."/>
            <person name="Lipzen A."/>
            <person name="Lundell T."/>
            <person name="Morin E."/>
            <person name="Murat C."/>
            <person name="Riley R."/>
            <person name="Ohm R."/>
            <person name="Sun H."/>
            <person name="Tunlid A."/>
            <person name="Henrissat B."/>
            <person name="Grigoriev I.V."/>
            <person name="Hibbett D.S."/>
            <person name="Martin F."/>
        </authorList>
    </citation>
    <scope>NUCLEOTIDE SEQUENCE [LARGE SCALE GENOMIC DNA]</scope>
    <source>
        <strain evidence="7">MAFF 305830</strain>
    </source>
</reference>
<dbReference type="InterPro" id="IPR001019">
    <property type="entry name" value="Gprotein_alpha_su"/>
</dbReference>
<dbReference type="GO" id="GO:0001664">
    <property type="term" value="F:G protein-coupled receptor binding"/>
    <property type="evidence" value="ECO:0007669"/>
    <property type="project" value="TreeGrafter"/>
</dbReference>
<dbReference type="FunFam" id="3.40.50.300:FF:000720">
    <property type="entry name" value="Guanine nucleotide-binding protein G(k) subunit alpha"/>
    <property type="match status" value="1"/>
</dbReference>
<gene>
    <name evidence="6" type="ORF">M408DRAFT_28095</name>
</gene>
<name>A0A0C3AVC6_SERVB</name>
<accession>A0A0C3AVC6</accession>
<keyword evidence="3" id="KW-0807">Transducer</keyword>
<dbReference type="GO" id="GO:0000750">
    <property type="term" value="P:pheromone-dependent signal transduction involved in conjugation with cellular fusion"/>
    <property type="evidence" value="ECO:0007669"/>
    <property type="project" value="TreeGrafter"/>
</dbReference>
<feature type="compositionally biased region" description="Low complexity" evidence="5">
    <location>
        <begin position="459"/>
        <end position="468"/>
    </location>
</feature>
<evidence type="ECO:0000256" key="4">
    <source>
        <dbReference type="PIRSR" id="PIRSR601019-1"/>
    </source>
</evidence>
<dbReference type="PANTHER" id="PTHR10218:SF242">
    <property type="entry name" value="GUANINE NUCLEOTIDE-BINDING PROTEIN ALPHA-1 SUBUNIT"/>
    <property type="match status" value="1"/>
</dbReference>
<dbReference type="GO" id="GO:0005834">
    <property type="term" value="C:heterotrimeric G-protein complex"/>
    <property type="evidence" value="ECO:0007669"/>
    <property type="project" value="TreeGrafter"/>
</dbReference>
<dbReference type="GO" id="GO:0005737">
    <property type="term" value="C:cytoplasm"/>
    <property type="evidence" value="ECO:0007669"/>
    <property type="project" value="TreeGrafter"/>
</dbReference>
<dbReference type="PRINTS" id="PR00318">
    <property type="entry name" value="GPROTEINA"/>
</dbReference>
<dbReference type="Pfam" id="PF00503">
    <property type="entry name" value="G-alpha"/>
    <property type="match status" value="2"/>
</dbReference>
<keyword evidence="2 4" id="KW-0342">GTP-binding</keyword>
<proteinExistence type="predicted"/>
<dbReference type="Proteomes" id="UP000054097">
    <property type="component" value="Unassembled WGS sequence"/>
</dbReference>
<reference evidence="6 7" key="1">
    <citation type="submission" date="2014-04" db="EMBL/GenBank/DDBJ databases">
        <authorList>
            <consortium name="DOE Joint Genome Institute"/>
            <person name="Kuo A."/>
            <person name="Zuccaro A."/>
            <person name="Kohler A."/>
            <person name="Nagy L.G."/>
            <person name="Floudas D."/>
            <person name="Copeland A."/>
            <person name="Barry K.W."/>
            <person name="Cichocki N."/>
            <person name="Veneault-Fourrey C."/>
            <person name="LaButti K."/>
            <person name="Lindquist E.A."/>
            <person name="Lipzen A."/>
            <person name="Lundell T."/>
            <person name="Morin E."/>
            <person name="Murat C."/>
            <person name="Sun H."/>
            <person name="Tunlid A."/>
            <person name="Henrissat B."/>
            <person name="Grigoriev I.V."/>
            <person name="Hibbett D.S."/>
            <person name="Martin F."/>
            <person name="Nordberg H.P."/>
            <person name="Cantor M.N."/>
            <person name="Hua S.X."/>
        </authorList>
    </citation>
    <scope>NUCLEOTIDE SEQUENCE [LARGE SCALE GENOMIC DNA]</scope>
    <source>
        <strain evidence="6 7">MAFF 305830</strain>
    </source>
</reference>
<feature type="region of interest" description="Disordered" evidence="5">
    <location>
        <begin position="361"/>
        <end position="468"/>
    </location>
</feature>
<evidence type="ECO:0000256" key="1">
    <source>
        <dbReference type="ARBA" id="ARBA00022741"/>
    </source>
</evidence>
<dbReference type="HOGENOM" id="CLU_014184_6_0_1"/>
<evidence type="ECO:0000256" key="3">
    <source>
        <dbReference type="ARBA" id="ARBA00023224"/>
    </source>
</evidence>
<dbReference type="Gene3D" id="1.10.400.10">
    <property type="entry name" value="GI Alpha 1, domain 2-like"/>
    <property type="match status" value="1"/>
</dbReference>
<feature type="compositionally biased region" description="Low complexity" evidence="5">
    <location>
        <begin position="134"/>
        <end position="158"/>
    </location>
</feature>
<feature type="region of interest" description="Disordered" evidence="5">
    <location>
        <begin position="134"/>
        <end position="241"/>
    </location>
</feature>